<feature type="region of interest" description="Disordered" evidence="1">
    <location>
        <begin position="361"/>
        <end position="395"/>
    </location>
</feature>
<dbReference type="Proteomes" id="UP001211907">
    <property type="component" value="Unassembled WGS sequence"/>
</dbReference>
<gene>
    <name evidence="2" type="primary">ANGEL2</name>
    <name evidence="2" type="ORF">HK100_012856</name>
</gene>
<sequence length="572" mass="63944">MKTPARQWRLCTEVHTRAKEARQAQIESQAEVRRAAKGITVMTYNVLSQELLARHPHLYRSHVNNLAWPQRAAGIVADVALVSKLCVGSKTGSTAESGSDSNSSAVVVCMQEVEPAAFEFFAHAFGNSLGYKGEYAKRLNNTVDGCALFYDPLRLRKIHDEKFDFHSLTEKDNIALIAIFELINPAFDSSPFSSSPLAPPAQSPIRFCIATTHLLFNTNRGLIKLAQLHSLVSRVHQLCYLHDGIDAIICGDFNMTEQSVMYHYLASGETEPYFFDEIYISGQNKLPEDGNLPYSRGSPRNHNNRSRRQGSTSQQQLQSSSPFEILEARRHHRALEQSLFRQQQTQQQQRTNTNFELSIHQQTNPNTRPPPRRQQQSPQHPLHTLQTSTGAATSTLVSPVRKFNPKAGAINSRLRDFLNGSTGILSHEFEFNDPILGNAFSGAQSTPFFTTCHAASQEMVDFLVYGGLRLCGAGDGKQQQEISGSAGSGGEFSRDVGGTQDKTNTSSIEKMRNFKLVATEYLELPKKNSQWKFDARYQMPGPGVPSDHIPIVVKFEFHEHDCNTSLPRPRFY</sequence>
<dbReference type="EMBL" id="JADGJH010000977">
    <property type="protein sequence ID" value="KAJ3120295.1"/>
    <property type="molecule type" value="Genomic_DNA"/>
</dbReference>
<dbReference type="PANTHER" id="PTHR12121:SF34">
    <property type="entry name" value="PROTEIN ANGEL"/>
    <property type="match status" value="1"/>
</dbReference>
<dbReference type="SUPFAM" id="SSF56219">
    <property type="entry name" value="DNase I-like"/>
    <property type="match status" value="1"/>
</dbReference>
<accession>A0AAD5XFK2</accession>
<evidence type="ECO:0000313" key="3">
    <source>
        <dbReference type="Proteomes" id="UP001211907"/>
    </source>
</evidence>
<dbReference type="InterPro" id="IPR036691">
    <property type="entry name" value="Endo/exonu/phosph_ase_sf"/>
</dbReference>
<proteinExistence type="predicted"/>
<organism evidence="2 3">
    <name type="scientific">Physocladia obscura</name>
    <dbReference type="NCBI Taxonomy" id="109957"/>
    <lineage>
        <taxon>Eukaryota</taxon>
        <taxon>Fungi</taxon>
        <taxon>Fungi incertae sedis</taxon>
        <taxon>Chytridiomycota</taxon>
        <taxon>Chytridiomycota incertae sedis</taxon>
        <taxon>Chytridiomycetes</taxon>
        <taxon>Chytridiales</taxon>
        <taxon>Chytriomycetaceae</taxon>
        <taxon>Physocladia</taxon>
    </lineage>
</organism>
<feature type="region of interest" description="Disordered" evidence="1">
    <location>
        <begin position="479"/>
        <end position="504"/>
    </location>
</feature>
<feature type="compositionally biased region" description="Polar residues" evidence="1">
    <location>
        <begin position="384"/>
        <end position="395"/>
    </location>
</feature>
<evidence type="ECO:0000313" key="2">
    <source>
        <dbReference type="EMBL" id="KAJ3120295.1"/>
    </source>
</evidence>
<reference evidence="2" key="1">
    <citation type="submission" date="2020-05" db="EMBL/GenBank/DDBJ databases">
        <title>Phylogenomic resolution of chytrid fungi.</title>
        <authorList>
            <person name="Stajich J.E."/>
            <person name="Amses K."/>
            <person name="Simmons R."/>
            <person name="Seto K."/>
            <person name="Myers J."/>
            <person name="Bonds A."/>
            <person name="Quandt C.A."/>
            <person name="Barry K."/>
            <person name="Liu P."/>
            <person name="Grigoriev I."/>
            <person name="Longcore J.E."/>
            <person name="James T.Y."/>
        </authorList>
    </citation>
    <scope>NUCLEOTIDE SEQUENCE</scope>
    <source>
        <strain evidence="2">JEL0513</strain>
    </source>
</reference>
<dbReference type="PANTHER" id="PTHR12121">
    <property type="entry name" value="CARBON CATABOLITE REPRESSOR PROTEIN 4"/>
    <property type="match status" value="1"/>
</dbReference>
<dbReference type="AlphaFoldDB" id="A0AAD5XFK2"/>
<comment type="caution">
    <text evidence="2">The sequence shown here is derived from an EMBL/GenBank/DDBJ whole genome shotgun (WGS) entry which is preliminary data.</text>
</comment>
<keyword evidence="3" id="KW-1185">Reference proteome</keyword>
<dbReference type="InterPro" id="IPR050410">
    <property type="entry name" value="CCR4/nocturin_mRNA_transcr"/>
</dbReference>
<evidence type="ECO:0000256" key="1">
    <source>
        <dbReference type="SAM" id="MobiDB-lite"/>
    </source>
</evidence>
<protein>
    <submittedName>
        <fullName evidence="2">Protein angel 2</fullName>
    </submittedName>
</protein>
<feature type="compositionally biased region" description="Low complexity" evidence="1">
    <location>
        <begin position="309"/>
        <end position="320"/>
    </location>
</feature>
<dbReference type="GO" id="GO:0000175">
    <property type="term" value="F:3'-5'-RNA exonuclease activity"/>
    <property type="evidence" value="ECO:0007669"/>
    <property type="project" value="TreeGrafter"/>
</dbReference>
<dbReference type="Gene3D" id="3.60.10.10">
    <property type="entry name" value="Endonuclease/exonuclease/phosphatase"/>
    <property type="match status" value="1"/>
</dbReference>
<name>A0AAD5XFK2_9FUNG</name>
<feature type="region of interest" description="Disordered" evidence="1">
    <location>
        <begin position="286"/>
        <end position="320"/>
    </location>
</feature>